<feature type="region of interest" description="Disordered" evidence="3">
    <location>
        <begin position="418"/>
        <end position="460"/>
    </location>
</feature>
<feature type="compositionally biased region" description="Low complexity" evidence="3">
    <location>
        <begin position="418"/>
        <end position="433"/>
    </location>
</feature>
<feature type="region of interest" description="Disordered" evidence="3">
    <location>
        <begin position="549"/>
        <end position="572"/>
    </location>
</feature>
<keyword evidence="1 2" id="KW-0694">RNA-binding</keyword>
<dbReference type="PROSITE" id="PS50102">
    <property type="entry name" value="RRM"/>
    <property type="match status" value="2"/>
</dbReference>
<feature type="compositionally biased region" description="Low complexity" evidence="3">
    <location>
        <begin position="254"/>
        <end position="263"/>
    </location>
</feature>
<dbReference type="InterPro" id="IPR000504">
    <property type="entry name" value="RRM_dom"/>
</dbReference>
<dbReference type="Gene3D" id="3.30.70.330">
    <property type="match status" value="2"/>
</dbReference>
<evidence type="ECO:0000256" key="2">
    <source>
        <dbReference type="PROSITE-ProRule" id="PRU00176"/>
    </source>
</evidence>
<feature type="compositionally biased region" description="Gly residues" evidence="3">
    <location>
        <begin position="282"/>
        <end position="291"/>
    </location>
</feature>
<feature type="region of interest" description="Disordered" evidence="3">
    <location>
        <begin position="200"/>
        <end position="235"/>
    </location>
</feature>
<feature type="compositionally biased region" description="Basic residues" evidence="3">
    <location>
        <begin position="434"/>
        <end position="449"/>
    </location>
</feature>
<dbReference type="GO" id="GO:0003723">
    <property type="term" value="F:RNA binding"/>
    <property type="evidence" value="ECO:0007669"/>
    <property type="project" value="UniProtKB-UniRule"/>
</dbReference>
<keyword evidence="6" id="KW-1185">Reference proteome</keyword>
<feature type="compositionally biased region" description="Low complexity" evidence="3">
    <location>
        <begin position="476"/>
        <end position="495"/>
    </location>
</feature>
<dbReference type="InterPro" id="IPR035979">
    <property type="entry name" value="RBD_domain_sf"/>
</dbReference>
<feature type="region of interest" description="Disordered" evidence="3">
    <location>
        <begin position="966"/>
        <end position="995"/>
    </location>
</feature>
<evidence type="ECO:0000256" key="3">
    <source>
        <dbReference type="SAM" id="MobiDB-lite"/>
    </source>
</evidence>
<dbReference type="PANTHER" id="PTHR23189">
    <property type="entry name" value="RNA RECOGNITION MOTIF-CONTAINING"/>
    <property type="match status" value="1"/>
</dbReference>
<proteinExistence type="predicted"/>
<name>A0ABD3RVT7_9STRA</name>
<feature type="compositionally biased region" description="Low complexity" evidence="3">
    <location>
        <begin position="549"/>
        <end position="559"/>
    </location>
</feature>
<dbReference type="InterPro" id="IPR012677">
    <property type="entry name" value="Nucleotide-bd_a/b_plait_sf"/>
</dbReference>
<gene>
    <name evidence="5" type="ORF">ACHAXA_008396</name>
</gene>
<evidence type="ECO:0000256" key="1">
    <source>
        <dbReference type="ARBA" id="ARBA00022884"/>
    </source>
</evidence>
<feature type="region of interest" description="Disordered" evidence="3">
    <location>
        <begin position="254"/>
        <end position="291"/>
    </location>
</feature>
<feature type="compositionally biased region" description="Polar residues" evidence="3">
    <location>
        <begin position="271"/>
        <end position="280"/>
    </location>
</feature>
<dbReference type="InterPro" id="IPR007201">
    <property type="entry name" value="Mei2-like_Rrm_C"/>
</dbReference>
<evidence type="ECO:0000259" key="4">
    <source>
        <dbReference type="PROSITE" id="PS50102"/>
    </source>
</evidence>
<feature type="compositionally biased region" description="Low complexity" evidence="3">
    <location>
        <begin position="200"/>
        <end position="214"/>
    </location>
</feature>
<accession>A0ABD3RVT7</accession>
<dbReference type="InterPro" id="IPR034454">
    <property type="entry name" value="MEI2-like_RRM3"/>
</dbReference>
<reference evidence="5 6" key="1">
    <citation type="submission" date="2024-10" db="EMBL/GenBank/DDBJ databases">
        <title>Updated reference genomes for cyclostephanoid diatoms.</title>
        <authorList>
            <person name="Roberts W.R."/>
            <person name="Alverson A.J."/>
        </authorList>
    </citation>
    <scope>NUCLEOTIDE SEQUENCE [LARGE SCALE GENOMIC DNA]</scope>
    <source>
        <strain evidence="5 6">AJA228-03</strain>
    </source>
</reference>
<dbReference type="Pfam" id="PF04059">
    <property type="entry name" value="RRM_2"/>
    <property type="match status" value="1"/>
</dbReference>
<dbReference type="EMBL" id="JALLPB020000154">
    <property type="protein sequence ID" value="KAL3816325.1"/>
    <property type="molecule type" value="Genomic_DNA"/>
</dbReference>
<evidence type="ECO:0000313" key="5">
    <source>
        <dbReference type="EMBL" id="KAL3816325.1"/>
    </source>
</evidence>
<protein>
    <recommendedName>
        <fullName evidence="4">RRM domain-containing protein</fullName>
    </recommendedName>
</protein>
<feature type="domain" description="RRM" evidence="4">
    <location>
        <begin position="807"/>
        <end position="891"/>
    </location>
</feature>
<dbReference type="Proteomes" id="UP001530377">
    <property type="component" value="Unassembled WGS sequence"/>
</dbReference>
<dbReference type="SUPFAM" id="SSF54928">
    <property type="entry name" value="RNA-binding domain, RBD"/>
    <property type="match status" value="2"/>
</dbReference>
<comment type="caution">
    <text evidence="5">The sequence shown here is derived from an EMBL/GenBank/DDBJ whole genome shotgun (WGS) entry which is preliminary data.</text>
</comment>
<feature type="compositionally biased region" description="Polar residues" evidence="3">
    <location>
        <begin position="966"/>
        <end position="978"/>
    </location>
</feature>
<feature type="region of interest" description="Disordered" evidence="3">
    <location>
        <begin position="378"/>
        <end position="400"/>
    </location>
</feature>
<feature type="domain" description="RRM" evidence="4">
    <location>
        <begin position="1210"/>
        <end position="1308"/>
    </location>
</feature>
<organism evidence="5 6">
    <name type="scientific">Cyclostephanos tholiformis</name>
    <dbReference type="NCBI Taxonomy" id="382380"/>
    <lineage>
        <taxon>Eukaryota</taxon>
        <taxon>Sar</taxon>
        <taxon>Stramenopiles</taxon>
        <taxon>Ochrophyta</taxon>
        <taxon>Bacillariophyta</taxon>
        <taxon>Coscinodiscophyceae</taxon>
        <taxon>Thalassiosirophycidae</taxon>
        <taxon>Stephanodiscales</taxon>
        <taxon>Stephanodiscaceae</taxon>
        <taxon>Cyclostephanos</taxon>
    </lineage>
</organism>
<sequence>GKRGSNKVNNTYYIYYVVILPVHLRDATATRLRRDDTSHAASAAAAAAAAESITPKTTSFNNLALALGTGLAECMDDSTNASSGGRDVTVRPTRGEMAAGNNTTMITTATTTATAMVNANDINTEANNGVCIKAPGRIHTPDTYSRQSRHTVNRLIMNMGSSAIDGMGKNGLSGGEVGGGFLIPPVANYGYHLTKLQDQQLQQQKQQHQQQQQQTYDNNNMNVDDGFFSRDGKRDGINGIDDGISSLRWAVASSSSSSSSSSSNDHKYDNNDINSGQQDSMGGDGGEGGGGGHNVRFAAAMMANTGNKFVVNDNDNNAMSVVEQKLHRDLLHQQQQMRQQQQKQQQHEEQIYVSENRKGISGAIGRNVSSTAIGLTVVEPPSNANSPAPQRNAGGGAGSGGSAAIGVGINGLLFPLLQQQQQQQRQQQQQQQQQHHHHHQQQHHHHHHQQQQQQQHQQPMLATQGDVVVDYLRGRASAPPVSQSRQSSASSAVGSTGIGGIGYAPGLLRAYASSSLQLRVAELHQELGPRGGGMMMPTATTTNAPVLGATSSLPLASTPAPTPPPPHSANASTTVPVGSILLVPSRPPSTDSLVNRHIESRSATTPLSTISSLASPAGPASVLTILSGHQTSNHLLPPAMSTSSGAVVASVTTNTAVDHERRRRELAAAQELAPFLRDQPVETGRGGAGGLSSVDTRGLAILYASSLHVQDVRSTCEAFGTLESFRSDFGESRGVFFASYYDLRSARLAVGELPRVLNRTLCNGSNGAGGNAGDEVMGGSNDSSSSEVRVQVKYCVPFNSSSATDESTLMLSNIPCTFDEQDLNQILSSFGEVRAIHYQANVSDEDEEGNELTSYLVEFYDIQDAKQALLELEHTHPWGDGVKIKVGARSPMKRKLGKDLVVLMSSWRQGAVAGASLMACEGSSGHLSHNDENTVRPTPAKSSLSARVQQLESSCKFTAQTSQVHCNHQGHQQPLAQEQETKPRQFNPMEASSLQQPQSYYQYPNAQNPNGHMQQYQLVVGQDGQYSYVLMNHSPTHYPQIVGHQYGNVGQRMVIDPHIIHHQHHQQMYAPALEQHYIHNQHQISPAALPQYQIQYNEAVMPLYQPGVDSRLQGMSMSQLEASINQLAPPTQFIRMPTNDVNSDSLSSASTSLGEHIKSAVCGMSLGGKSNSAPGIGWGLSSDNTGDDNGSNLSLLLSIDHVRSGIDRRSSLMVRNIPNKYTQQMLLAEFAATGHGSDKIDFFYLPIDFKNKCNRGYAFVNFVDYKDIIPFFSQYNKCGWKRFNSDKICDITYARIQGKAAMSKRFENSSLMEKDNEYRPMVFVSHGERKGQLENIRHATMSNGVNEV</sequence>
<dbReference type="SMART" id="SM00360">
    <property type="entry name" value="RRM"/>
    <property type="match status" value="2"/>
</dbReference>
<feature type="non-terminal residue" evidence="5">
    <location>
        <position position="1"/>
    </location>
</feature>
<dbReference type="CDD" id="cd12531">
    <property type="entry name" value="RRM3_MEI2_like"/>
    <property type="match status" value="1"/>
</dbReference>
<feature type="region of interest" description="Disordered" evidence="3">
    <location>
        <begin position="476"/>
        <end position="496"/>
    </location>
</feature>
<evidence type="ECO:0000313" key="6">
    <source>
        <dbReference type="Proteomes" id="UP001530377"/>
    </source>
</evidence>